<feature type="transmembrane region" description="Helical" evidence="8">
    <location>
        <begin position="34"/>
        <end position="53"/>
    </location>
</feature>
<keyword evidence="6 8" id="KW-1133">Transmembrane helix</keyword>
<gene>
    <name evidence="9" type="ORF">UT77_C0004G0150</name>
</gene>
<feature type="transmembrane region" description="Helical" evidence="8">
    <location>
        <begin position="211"/>
        <end position="232"/>
    </location>
</feature>
<keyword evidence="5 8" id="KW-0812">Transmembrane</keyword>
<evidence type="ECO:0000256" key="8">
    <source>
        <dbReference type="SAM" id="Phobius"/>
    </source>
</evidence>
<evidence type="ECO:0000313" key="10">
    <source>
        <dbReference type="Proteomes" id="UP000034881"/>
    </source>
</evidence>
<evidence type="ECO:0000313" key="9">
    <source>
        <dbReference type="EMBL" id="KKR42166.1"/>
    </source>
</evidence>
<evidence type="ECO:0000256" key="1">
    <source>
        <dbReference type="ARBA" id="ARBA00004651"/>
    </source>
</evidence>
<dbReference type="AlphaFoldDB" id="A0A0G0QXL5"/>
<feature type="transmembrane region" description="Helical" evidence="8">
    <location>
        <begin position="296"/>
        <end position="317"/>
    </location>
</feature>
<dbReference type="Proteomes" id="UP000034881">
    <property type="component" value="Unassembled WGS sequence"/>
</dbReference>
<evidence type="ECO:0000256" key="3">
    <source>
        <dbReference type="ARBA" id="ARBA00022448"/>
    </source>
</evidence>
<protein>
    <recommendedName>
        <fullName evidence="11">AI-2E family transporter</fullName>
    </recommendedName>
</protein>
<dbReference type="PANTHER" id="PTHR21716">
    <property type="entry name" value="TRANSMEMBRANE PROTEIN"/>
    <property type="match status" value="1"/>
</dbReference>
<feature type="transmembrane region" description="Helical" evidence="8">
    <location>
        <begin position="65"/>
        <end position="86"/>
    </location>
</feature>
<reference evidence="9 10" key="1">
    <citation type="journal article" date="2015" name="Nature">
        <title>rRNA introns, odd ribosomes, and small enigmatic genomes across a large radiation of phyla.</title>
        <authorList>
            <person name="Brown C.T."/>
            <person name="Hug L.A."/>
            <person name="Thomas B.C."/>
            <person name="Sharon I."/>
            <person name="Castelle C.J."/>
            <person name="Singh A."/>
            <person name="Wilkins M.J."/>
            <person name="Williams K.H."/>
            <person name="Banfield J.F."/>
        </authorList>
    </citation>
    <scope>NUCLEOTIDE SEQUENCE [LARGE SCALE GENOMIC DNA]</scope>
</reference>
<keyword evidence="7 8" id="KW-0472">Membrane</keyword>
<feature type="transmembrane region" description="Helical" evidence="8">
    <location>
        <begin position="184"/>
        <end position="204"/>
    </location>
</feature>
<dbReference type="EMBL" id="LBYB01000004">
    <property type="protein sequence ID" value="KKR42166.1"/>
    <property type="molecule type" value="Genomic_DNA"/>
</dbReference>
<organism evidence="9 10">
    <name type="scientific">Candidatus Daviesbacteria bacterium GW2011_GWC2_40_12</name>
    <dbReference type="NCBI Taxonomy" id="1618431"/>
    <lineage>
        <taxon>Bacteria</taxon>
        <taxon>Candidatus Daviesiibacteriota</taxon>
    </lineage>
</organism>
<dbReference type="InterPro" id="IPR002549">
    <property type="entry name" value="AI-2E-like"/>
</dbReference>
<dbReference type="GO" id="GO:0055085">
    <property type="term" value="P:transmembrane transport"/>
    <property type="evidence" value="ECO:0007669"/>
    <property type="project" value="TreeGrafter"/>
</dbReference>
<evidence type="ECO:0000256" key="4">
    <source>
        <dbReference type="ARBA" id="ARBA00022475"/>
    </source>
</evidence>
<feature type="transmembrane region" description="Helical" evidence="8">
    <location>
        <begin position="271"/>
        <end position="290"/>
    </location>
</feature>
<accession>A0A0G0QXL5</accession>
<keyword evidence="4" id="KW-1003">Cell membrane</keyword>
<feature type="transmembrane region" description="Helical" evidence="8">
    <location>
        <begin position="130"/>
        <end position="151"/>
    </location>
</feature>
<evidence type="ECO:0008006" key="11">
    <source>
        <dbReference type="Google" id="ProtNLM"/>
    </source>
</evidence>
<comment type="similarity">
    <text evidence="2">Belongs to the autoinducer-2 exporter (AI-2E) (TC 2.A.86) family.</text>
</comment>
<comment type="caution">
    <text evidence="9">The sequence shown here is derived from an EMBL/GenBank/DDBJ whole genome shotgun (WGS) entry which is preliminary data.</text>
</comment>
<dbReference type="GO" id="GO:0005886">
    <property type="term" value="C:plasma membrane"/>
    <property type="evidence" value="ECO:0007669"/>
    <property type="project" value="UniProtKB-SubCell"/>
</dbReference>
<name>A0A0G0QXL5_9BACT</name>
<feature type="transmembrane region" description="Helical" evidence="8">
    <location>
        <begin position="238"/>
        <end position="259"/>
    </location>
</feature>
<feature type="transmembrane region" description="Helical" evidence="8">
    <location>
        <begin position="12"/>
        <end position="28"/>
    </location>
</feature>
<evidence type="ECO:0000256" key="5">
    <source>
        <dbReference type="ARBA" id="ARBA00022692"/>
    </source>
</evidence>
<dbReference type="PANTHER" id="PTHR21716:SF53">
    <property type="entry name" value="PERMEASE PERM-RELATED"/>
    <property type="match status" value="1"/>
</dbReference>
<proteinExistence type="inferred from homology"/>
<evidence type="ECO:0000256" key="2">
    <source>
        <dbReference type="ARBA" id="ARBA00009773"/>
    </source>
</evidence>
<feature type="transmembrane region" description="Helical" evidence="8">
    <location>
        <begin position="92"/>
        <end position="109"/>
    </location>
</feature>
<sequence length="322" mass="35286">MSHKIDISHKTIIFVALFILSLWIIFLIRDLLIILFIAVIFVSALSPLVKFFIKLKLPKVLSIALTYIIIIAIVTGLIVSIVPPLIEQSSKLVVASPALVAQFFNVTNLDRSIFSQELTNISKNLFSITLSIFDNLVTIIFLLVLSFYMLLEKEKLETRLASLFGSKEERVKLLIVKIEEKLGAWLQGQLILSLVIGILSYIGLTLLNIPYALPLAMIAGIMEVIPVIGPIISALPAIFLALTISPFLSIAVAVMYLVIQQLENNLIVPQVMKRAVGLNPLIVILAIAIGSRLLGIAGALLAVPLAVVIQIIAAEIIEEKKI</sequence>
<keyword evidence="3" id="KW-0813">Transport</keyword>
<evidence type="ECO:0000256" key="7">
    <source>
        <dbReference type="ARBA" id="ARBA00023136"/>
    </source>
</evidence>
<comment type="subcellular location">
    <subcellularLocation>
        <location evidence="1">Cell membrane</location>
        <topology evidence="1">Multi-pass membrane protein</topology>
    </subcellularLocation>
</comment>
<evidence type="ECO:0000256" key="6">
    <source>
        <dbReference type="ARBA" id="ARBA00022989"/>
    </source>
</evidence>
<dbReference type="Pfam" id="PF01594">
    <property type="entry name" value="AI-2E_transport"/>
    <property type="match status" value="1"/>
</dbReference>